<dbReference type="InterPro" id="IPR011989">
    <property type="entry name" value="ARM-like"/>
</dbReference>
<dbReference type="Gene3D" id="1.25.10.10">
    <property type="entry name" value="Leucine-rich Repeat Variant"/>
    <property type="match status" value="1"/>
</dbReference>
<reference evidence="2 3" key="1">
    <citation type="journal article" date="2022" name="Nat. Plants">
        <title>Genomes of leafy and leafless Platanthera orchids illuminate the evolution of mycoheterotrophy.</title>
        <authorList>
            <person name="Li M.H."/>
            <person name="Liu K.W."/>
            <person name="Li Z."/>
            <person name="Lu H.C."/>
            <person name="Ye Q.L."/>
            <person name="Zhang D."/>
            <person name="Wang J.Y."/>
            <person name="Li Y.F."/>
            <person name="Zhong Z.M."/>
            <person name="Liu X."/>
            <person name="Yu X."/>
            <person name="Liu D.K."/>
            <person name="Tu X.D."/>
            <person name="Liu B."/>
            <person name="Hao Y."/>
            <person name="Liao X.Y."/>
            <person name="Jiang Y.T."/>
            <person name="Sun W.H."/>
            <person name="Chen J."/>
            <person name="Chen Y.Q."/>
            <person name="Ai Y."/>
            <person name="Zhai J.W."/>
            <person name="Wu S.S."/>
            <person name="Zhou Z."/>
            <person name="Hsiao Y.Y."/>
            <person name="Wu W.L."/>
            <person name="Chen Y.Y."/>
            <person name="Lin Y.F."/>
            <person name="Hsu J.L."/>
            <person name="Li C.Y."/>
            <person name="Wang Z.W."/>
            <person name="Zhao X."/>
            <person name="Zhong W.Y."/>
            <person name="Ma X.K."/>
            <person name="Ma L."/>
            <person name="Huang J."/>
            <person name="Chen G.Z."/>
            <person name="Huang M.Z."/>
            <person name="Huang L."/>
            <person name="Peng D.H."/>
            <person name="Luo Y.B."/>
            <person name="Zou S.Q."/>
            <person name="Chen S.P."/>
            <person name="Lan S."/>
            <person name="Tsai W.C."/>
            <person name="Van de Peer Y."/>
            <person name="Liu Z.J."/>
        </authorList>
    </citation>
    <scope>NUCLEOTIDE SEQUENCE [LARGE SCALE GENOMIC DNA]</scope>
    <source>
        <strain evidence="2">Lor287</strain>
    </source>
</reference>
<name>A0AAP0BQ07_9ASPA</name>
<evidence type="ECO:0000313" key="3">
    <source>
        <dbReference type="Proteomes" id="UP001418222"/>
    </source>
</evidence>
<evidence type="ECO:0000256" key="1">
    <source>
        <dbReference type="SAM" id="MobiDB-lite"/>
    </source>
</evidence>
<protein>
    <submittedName>
        <fullName evidence="2">AP-2 complex subunit alpha-1</fullName>
    </submittedName>
</protein>
<comment type="caution">
    <text evidence="2">The sequence shown here is derived from an EMBL/GenBank/DDBJ whole genome shotgun (WGS) entry which is preliminary data.</text>
</comment>
<organism evidence="2 3">
    <name type="scientific">Platanthera zijinensis</name>
    <dbReference type="NCBI Taxonomy" id="2320716"/>
    <lineage>
        <taxon>Eukaryota</taxon>
        <taxon>Viridiplantae</taxon>
        <taxon>Streptophyta</taxon>
        <taxon>Embryophyta</taxon>
        <taxon>Tracheophyta</taxon>
        <taxon>Spermatophyta</taxon>
        <taxon>Magnoliopsida</taxon>
        <taxon>Liliopsida</taxon>
        <taxon>Asparagales</taxon>
        <taxon>Orchidaceae</taxon>
        <taxon>Orchidoideae</taxon>
        <taxon>Orchideae</taxon>
        <taxon>Orchidinae</taxon>
        <taxon>Platanthera</taxon>
    </lineage>
</organism>
<dbReference type="Gene3D" id="2.60.120.330">
    <property type="entry name" value="B-lactam Antibiotic, Isopenicillin N Synthase, Chain"/>
    <property type="match status" value="1"/>
</dbReference>
<feature type="compositionally biased region" description="Basic and acidic residues" evidence="1">
    <location>
        <begin position="24"/>
        <end position="35"/>
    </location>
</feature>
<dbReference type="AlphaFoldDB" id="A0AAP0BQ07"/>
<evidence type="ECO:0000313" key="2">
    <source>
        <dbReference type="EMBL" id="KAK8946340.1"/>
    </source>
</evidence>
<feature type="compositionally biased region" description="Basic and acidic residues" evidence="1">
    <location>
        <begin position="7"/>
        <end position="16"/>
    </location>
</feature>
<dbReference type="SUPFAM" id="SSF51197">
    <property type="entry name" value="Clavaminate synthase-like"/>
    <property type="match status" value="1"/>
</dbReference>
<proteinExistence type="predicted"/>
<dbReference type="EMBL" id="JBBWWQ010000005">
    <property type="protein sequence ID" value="KAK8946340.1"/>
    <property type="molecule type" value="Genomic_DNA"/>
</dbReference>
<dbReference type="Proteomes" id="UP001418222">
    <property type="component" value="Unassembled WGS sequence"/>
</dbReference>
<sequence>MASSRSPKLDGQDERAGPPGPRPPEVRRCGSDLRRAKPQSRSSNPESTLHRVISVGKERYSVALFLQPNPDFIVECLESCCSEACPPRSLVAADLLFGKGCTVPSLFVQKESCVVNVDGWSDRMAQLLDERDLGVLTSSMSFLWHLYQVMVMHYWNCVSKCVKILERLARNIDIPQEIHILWNSISLASVIDQGSFDCSASSGVARNNVRCRSLPSGDIVVNYNHSDATHCSGKLVFCFIALA</sequence>
<accession>A0AAP0BQ07</accession>
<feature type="region of interest" description="Disordered" evidence="1">
    <location>
        <begin position="1"/>
        <end position="48"/>
    </location>
</feature>
<keyword evidence="3" id="KW-1185">Reference proteome</keyword>
<gene>
    <name evidence="2" type="primary">ALPHA-ADR</name>
    <name evidence="2" type="ORF">KSP39_PZI006945</name>
</gene>
<dbReference type="InterPro" id="IPR027443">
    <property type="entry name" value="IPNS-like_sf"/>
</dbReference>